<evidence type="ECO:0000313" key="3">
    <source>
        <dbReference type="Proteomes" id="UP000467840"/>
    </source>
</evidence>
<feature type="region of interest" description="Disordered" evidence="1">
    <location>
        <begin position="33"/>
        <end position="71"/>
    </location>
</feature>
<reference evidence="2 3" key="1">
    <citation type="journal article" date="2020" name="Mol. Plant">
        <title>The Chromosome-Based Rubber Tree Genome Provides New Insights into Spurge Genome Evolution and Rubber Biosynthesis.</title>
        <authorList>
            <person name="Liu J."/>
            <person name="Shi C."/>
            <person name="Shi C.C."/>
            <person name="Li W."/>
            <person name="Zhang Q.J."/>
            <person name="Zhang Y."/>
            <person name="Li K."/>
            <person name="Lu H.F."/>
            <person name="Shi C."/>
            <person name="Zhu S.T."/>
            <person name="Xiao Z.Y."/>
            <person name="Nan H."/>
            <person name="Yue Y."/>
            <person name="Zhu X.G."/>
            <person name="Wu Y."/>
            <person name="Hong X.N."/>
            <person name="Fan G.Y."/>
            <person name="Tong Y."/>
            <person name="Zhang D."/>
            <person name="Mao C.L."/>
            <person name="Liu Y.L."/>
            <person name="Hao S.J."/>
            <person name="Liu W.Q."/>
            <person name="Lv M.Q."/>
            <person name="Zhang H.B."/>
            <person name="Liu Y."/>
            <person name="Hu-Tang G.R."/>
            <person name="Wang J.P."/>
            <person name="Wang J.H."/>
            <person name="Sun Y.H."/>
            <person name="Ni S.B."/>
            <person name="Chen W.B."/>
            <person name="Zhang X.C."/>
            <person name="Jiao Y.N."/>
            <person name="Eichler E.E."/>
            <person name="Li G.H."/>
            <person name="Liu X."/>
            <person name="Gao L.Z."/>
        </authorList>
    </citation>
    <scope>NUCLEOTIDE SEQUENCE [LARGE SCALE GENOMIC DNA]</scope>
    <source>
        <strain evidence="3">cv. GT1</strain>
        <tissue evidence="2">Leaf</tissue>
    </source>
</reference>
<evidence type="ECO:0000256" key="1">
    <source>
        <dbReference type="SAM" id="MobiDB-lite"/>
    </source>
</evidence>
<dbReference type="AlphaFoldDB" id="A0A6A6KYV8"/>
<feature type="compositionally biased region" description="Low complexity" evidence="1">
    <location>
        <begin position="36"/>
        <end position="53"/>
    </location>
</feature>
<dbReference type="Proteomes" id="UP000467840">
    <property type="component" value="Chromosome 13"/>
</dbReference>
<sequence length="71" mass="8213">MEEEMQAMKVANDKLTAQVSRIHEFMRTMIRQQTYSSPSQFPSEFPFTSTPDPRSSDPRAEENENDDGDLE</sequence>
<accession>A0A6A6KYV8</accession>
<dbReference type="EMBL" id="JAAGAX010000014">
    <property type="protein sequence ID" value="KAF2293158.1"/>
    <property type="molecule type" value="Genomic_DNA"/>
</dbReference>
<organism evidence="2 3">
    <name type="scientific">Hevea brasiliensis</name>
    <name type="common">Para rubber tree</name>
    <name type="synonym">Siphonia brasiliensis</name>
    <dbReference type="NCBI Taxonomy" id="3981"/>
    <lineage>
        <taxon>Eukaryota</taxon>
        <taxon>Viridiplantae</taxon>
        <taxon>Streptophyta</taxon>
        <taxon>Embryophyta</taxon>
        <taxon>Tracheophyta</taxon>
        <taxon>Spermatophyta</taxon>
        <taxon>Magnoliopsida</taxon>
        <taxon>eudicotyledons</taxon>
        <taxon>Gunneridae</taxon>
        <taxon>Pentapetalae</taxon>
        <taxon>rosids</taxon>
        <taxon>fabids</taxon>
        <taxon>Malpighiales</taxon>
        <taxon>Euphorbiaceae</taxon>
        <taxon>Crotonoideae</taxon>
        <taxon>Micrandreae</taxon>
        <taxon>Hevea</taxon>
    </lineage>
</organism>
<evidence type="ECO:0000313" key="2">
    <source>
        <dbReference type="EMBL" id="KAF2293158.1"/>
    </source>
</evidence>
<proteinExistence type="predicted"/>
<gene>
    <name evidence="2" type="ORF">GH714_038248</name>
</gene>
<keyword evidence="3" id="KW-1185">Reference proteome</keyword>
<name>A0A6A6KYV8_HEVBR</name>
<protein>
    <submittedName>
        <fullName evidence="2">Uncharacterized protein</fullName>
    </submittedName>
</protein>
<comment type="caution">
    <text evidence="2">The sequence shown here is derived from an EMBL/GenBank/DDBJ whole genome shotgun (WGS) entry which is preliminary data.</text>
</comment>